<reference evidence="2 3" key="1">
    <citation type="journal article" date="2021" name="bioRxiv">
        <title>Unique metabolic strategies in Hadean analogues reveal hints for primordial physiology.</title>
        <authorList>
            <person name="Nobu M.K."/>
            <person name="Nakai R."/>
            <person name="Tamazawa S."/>
            <person name="Mori H."/>
            <person name="Toyoda A."/>
            <person name="Ijiri A."/>
            <person name="Suzuki S."/>
            <person name="Kurokawa K."/>
            <person name="Kamagata Y."/>
            <person name="Tamaki H."/>
        </authorList>
    </citation>
    <scope>NUCLEOTIDE SEQUENCE [LARGE SCALE GENOMIC DNA]</scope>
    <source>
        <strain evidence="2">BS525</strain>
    </source>
</reference>
<evidence type="ECO:0000256" key="1">
    <source>
        <dbReference type="SAM" id="Phobius"/>
    </source>
</evidence>
<dbReference type="EMBL" id="QLTW01000113">
    <property type="protein sequence ID" value="MBT9145549.1"/>
    <property type="molecule type" value="Genomic_DNA"/>
</dbReference>
<gene>
    <name evidence="2" type="ORF">DDT42_01421</name>
</gene>
<name>A0A9E2BI88_PSYF1</name>
<keyword evidence="1" id="KW-0472">Membrane</keyword>
<protein>
    <submittedName>
        <fullName evidence="2">Uncharacterized protein</fullName>
    </submittedName>
</protein>
<dbReference type="AlphaFoldDB" id="A0A9E2BI88"/>
<keyword evidence="1" id="KW-0812">Transmembrane</keyword>
<accession>A0A9E2BI88</accession>
<proteinExistence type="predicted"/>
<comment type="caution">
    <text evidence="2">The sequence shown here is derived from an EMBL/GenBank/DDBJ whole genome shotgun (WGS) entry which is preliminary data.</text>
</comment>
<dbReference type="Proteomes" id="UP000811545">
    <property type="component" value="Unassembled WGS sequence"/>
</dbReference>
<keyword evidence="1" id="KW-1133">Transmembrane helix</keyword>
<evidence type="ECO:0000313" key="3">
    <source>
        <dbReference type="Proteomes" id="UP000811545"/>
    </source>
</evidence>
<organism evidence="2 3">
    <name type="scientific">Psychracetigena formicireducens</name>
    <dbReference type="NCBI Taxonomy" id="2986056"/>
    <lineage>
        <taxon>Bacteria</taxon>
        <taxon>Bacillati</taxon>
        <taxon>Candidatus Lithacetigenota</taxon>
        <taxon>Candidatus Psychracetigena</taxon>
    </lineage>
</organism>
<evidence type="ECO:0000313" key="2">
    <source>
        <dbReference type="EMBL" id="MBT9145549.1"/>
    </source>
</evidence>
<feature type="transmembrane region" description="Helical" evidence="1">
    <location>
        <begin position="17"/>
        <end position="41"/>
    </location>
</feature>
<sequence>MANNKEFTSPLVKIHKILLQAILGVIILGLVSTGSLAFLYYRDITRLNTLISTLKEKEHRLQALQSMKETIPTLKDSIETSRKKLFTKNEAAIFQKALPRTLINLGLTVTNKVIGAEETPEPGRFEIAYQKLSLSLRGSEKSFLAFANYLENTLQKEVKLISINLAFDRINLVLLIPYSLPESGVR</sequence>